<name>A0ABQ9GXY3_9NEOP</name>
<evidence type="ECO:0000313" key="1">
    <source>
        <dbReference type="EMBL" id="KAJ8876865.1"/>
    </source>
</evidence>
<comment type="caution">
    <text evidence="1">The sequence shown here is derived from an EMBL/GenBank/DDBJ whole genome shotgun (WGS) entry which is preliminary data.</text>
</comment>
<protein>
    <submittedName>
        <fullName evidence="1">Uncharacterized protein</fullName>
    </submittedName>
</protein>
<dbReference type="EMBL" id="JARBHB010000008">
    <property type="protein sequence ID" value="KAJ8876865.1"/>
    <property type="molecule type" value="Genomic_DNA"/>
</dbReference>
<proteinExistence type="predicted"/>
<accession>A0ABQ9GXY3</accession>
<organism evidence="1 2">
    <name type="scientific">Dryococelus australis</name>
    <dbReference type="NCBI Taxonomy" id="614101"/>
    <lineage>
        <taxon>Eukaryota</taxon>
        <taxon>Metazoa</taxon>
        <taxon>Ecdysozoa</taxon>
        <taxon>Arthropoda</taxon>
        <taxon>Hexapoda</taxon>
        <taxon>Insecta</taxon>
        <taxon>Pterygota</taxon>
        <taxon>Neoptera</taxon>
        <taxon>Polyneoptera</taxon>
        <taxon>Phasmatodea</taxon>
        <taxon>Verophasmatodea</taxon>
        <taxon>Anareolatae</taxon>
        <taxon>Phasmatidae</taxon>
        <taxon>Eurycanthinae</taxon>
        <taxon>Dryococelus</taxon>
    </lineage>
</organism>
<gene>
    <name evidence="1" type="ORF">PR048_021313</name>
</gene>
<reference evidence="1 2" key="1">
    <citation type="submission" date="2023-02" db="EMBL/GenBank/DDBJ databases">
        <title>LHISI_Scaffold_Assembly.</title>
        <authorList>
            <person name="Stuart O.P."/>
            <person name="Cleave R."/>
            <person name="Magrath M.J.L."/>
            <person name="Mikheyev A.S."/>
        </authorList>
    </citation>
    <scope>NUCLEOTIDE SEQUENCE [LARGE SCALE GENOMIC DNA]</scope>
    <source>
        <strain evidence="1">Daus_M_001</strain>
        <tissue evidence="1">Leg muscle</tissue>
    </source>
</reference>
<evidence type="ECO:0000313" key="2">
    <source>
        <dbReference type="Proteomes" id="UP001159363"/>
    </source>
</evidence>
<sequence length="77" mass="8937">MWLEANSPAKKDDDPSLRQWMEKYVQGFGDIPVAKALRENYVPKIGKENMEEFKRLLKDQKVVLMCDQATDCMGRCV</sequence>
<dbReference type="Proteomes" id="UP001159363">
    <property type="component" value="Chromosome 7"/>
</dbReference>
<keyword evidence="2" id="KW-1185">Reference proteome</keyword>